<accession>A0A8S3S270</accession>
<keyword evidence="4" id="KW-0378">Hydrolase</keyword>
<dbReference type="AlphaFoldDB" id="A0A8S3S270"/>
<evidence type="ECO:0000313" key="4">
    <source>
        <dbReference type="EMBL" id="CAG2215200.1"/>
    </source>
</evidence>
<evidence type="ECO:0000313" key="5">
    <source>
        <dbReference type="Proteomes" id="UP000683360"/>
    </source>
</evidence>
<dbReference type="PROSITE" id="PS50853">
    <property type="entry name" value="FN3"/>
    <property type="match status" value="2"/>
</dbReference>
<feature type="domain" description="Fibronectin type-III" evidence="3">
    <location>
        <begin position="31"/>
        <end position="124"/>
    </location>
</feature>
<dbReference type="Pfam" id="PF00041">
    <property type="entry name" value="fn3"/>
    <property type="match status" value="2"/>
</dbReference>
<dbReference type="Proteomes" id="UP000683360">
    <property type="component" value="Unassembled WGS sequence"/>
</dbReference>
<keyword evidence="5" id="KW-1185">Reference proteome</keyword>
<keyword evidence="2" id="KW-0732">Signal</keyword>
<protein>
    <submittedName>
        <fullName evidence="4">PTPRF</fullName>
        <ecNumber evidence="4">3.1.3.48</ecNumber>
    </submittedName>
</protein>
<feature type="domain" description="Fibronectin type-III" evidence="3">
    <location>
        <begin position="126"/>
        <end position="217"/>
    </location>
</feature>
<comment type="caution">
    <text evidence="4">The sequence shown here is derived from an EMBL/GenBank/DDBJ whole genome shotgun (WGS) entry which is preliminary data.</text>
</comment>
<keyword evidence="1" id="KW-0677">Repeat</keyword>
<name>A0A8S3S270_MYTED</name>
<organism evidence="4 5">
    <name type="scientific">Mytilus edulis</name>
    <name type="common">Blue mussel</name>
    <dbReference type="NCBI Taxonomy" id="6550"/>
    <lineage>
        <taxon>Eukaryota</taxon>
        <taxon>Metazoa</taxon>
        <taxon>Spiralia</taxon>
        <taxon>Lophotrochozoa</taxon>
        <taxon>Mollusca</taxon>
        <taxon>Bivalvia</taxon>
        <taxon>Autobranchia</taxon>
        <taxon>Pteriomorphia</taxon>
        <taxon>Mytilida</taxon>
        <taxon>Mytiloidea</taxon>
        <taxon>Mytilidae</taxon>
        <taxon>Mytilinae</taxon>
        <taxon>Mytilus</taxon>
    </lineage>
</organism>
<dbReference type="Gene3D" id="2.60.40.10">
    <property type="entry name" value="Immunoglobulins"/>
    <property type="match status" value="2"/>
</dbReference>
<dbReference type="SUPFAM" id="SSF49265">
    <property type="entry name" value="Fibronectin type III"/>
    <property type="match status" value="1"/>
</dbReference>
<dbReference type="PANTHER" id="PTHR46708">
    <property type="entry name" value="TENASCIN"/>
    <property type="match status" value="1"/>
</dbReference>
<dbReference type="InterPro" id="IPR050991">
    <property type="entry name" value="ECM_Regulatory_Proteins"/>
</dbReference>
<proteinExistence type="predicted"/>
<gene>
    <name evidence="4" type="ORF">MEDL_28998</name>
</gene>
<dbReference type="PANTHER" id="PTHR46708:SF2">
    <property type="entry name" value="FIBRONECTIN TYPE-III DOMAIN-CONTAINING PROTEIN"/>
    <property type="match status" value="1"/>
</dbReference>
<dbReference type="InterPro" id="IPR036116">
    <property type="entry name" value="FN3_sf"/>
</dbReference>
<evidence type="ECO:0000256" key="1">
    <source>
        <dbReference type="ARBA" id="ARBA00022737"/>
    </source>
</evidence>
<dbReference type="EMBL" id="CAJPWZ010001436">
    <property type="protein sequence ID" value="CAG2215200.1"/>
    <property type="molecule type" value="Genomic_DNA"/>
</dbReference>
<evidence type="ECO:0000259" key="3">
    <source>
        <dbReference type="PROSITE" id="PS50853"/>
    </source>
</evidence>
<sequence length="239" mass="26585">MDLKLSVIYLFSLIVIISWTGTLSQKLPPALPQEIVVSRSSWKTIRVTWNEPKVPVSGYRIFYSTFDLENLDSWQSIDIGPYRVAEITGLEKQSYAIRVAAKSLDGKLGNASAVVLASAPTLPPALPQEIVVSRSSWKTIRVTWNEPKVPVSGYRIFYSPFDFENLDSWQSIDIGPYRVAEITGLEKQSYAIRVAAKSLDGRLGNASAVVLASAPTCKLKSGCHDKFKKQRCVKVKFDI</sequence>
<dbReference type="SMART" id="SM00060">
    <property type="entry name" value="FN3"/>
    <property type="match status" value="2"/>
</dbReference>
<reference evidence="4" key="1">
    <citation type="submission" date="2021-03" db="EMBL/GenBank/DDBJ databases">
        <authorList>
            <person name="Bekaert M."/>
        </authorList>
    </citation>
    <scope>NUCLEOTIDE SEQUENCE</scope>
</reference>
<feature type="chain" id="PRO_5035884629" evidence="2">
    <location>
        <begin position="25"/>
        <end position="239"/>
    </location>
</feature>
<dbReference type="GO" id="GO:0004725">
    <property type="term" value="F:protein tyrosine phosphatase activity"/>
    <property type="evidence" value="ECO:0007669"/>
    <property type="project" value="UniProtKB-EC"/>
</dbReference>
<evidence type="ECO:0000256" key="2">
    <source>
        <dbReference type="SAM" id="SignalP"/>
    </source>
</evidence>
<dbReference type="InterPro" id="IPR003961">
    <property type="entry name" value="FN3_dom"/>
</dbReference>
<feature type="signal peptide" evidence="2">
    <location>
        <begin position="1"/>
        <end position="24"/>
    </location>
</feature>
<dbReference type="InterPro" id="IPR013783">
    <property type="entry name" value="Ig-like_fold"/>
</dbReference>
<dbReference type="EC" id="3.1.3.48" evidence="4"/>